<keyword evidence="14" id="KW-1185">Reference proteome</keyword>
<dbReference type="InterPro" id="IPR050482">
    <property type="entry name" value="Sensor_HK_TwoCompSys"/>
</dbReference>
<dbReference type="CDD" id="cd16917">
    <property type="entry name" value="HATPase_UhpB-NarQ-NarX-like"/>
    <property type="match status" value="1"/>
</dbReference>
<keyword evidence="4" id="KW-0808">Transferase</keyword>
<dbReference type="PANTHER" id="PTHR24421">
    <property type="entry name" value="NITRATE/NITRITE SENSOR PROTEIN NARX-RELATED"/>
    <property type="match status" value="1"/>
</dbReference>
<dbReference type="EC" id="2.7.13.3" evidence="2"/>
<evidence type="ECO:0000256" key="6">
    <source>
        <dbReference type="ARBA" id="ARBA00022777"/>
    </source>
</evidence>
<dbReference type="EMBL" id="JAVDSG010000001">
    <property type="protein sequence ID" value="MDR6592691.1"/>
    <property type="molecule type" value="Genomic_DNA"/>
</dbReference>
<feature type="transmembrane region" description="Helical" evidence="9">
    <location>
        <begin position="117"/>
        <end position="133"/>
    </location>
</feature>
<feature type="domain" description="Signal transduction histidine kinase subgroup 3 dimerisation and phosphoacceptor" evidence="11">
    <location>
        <begin position="184"/>
        <end position="248"/>
    </location>
</feature>
<accession>A0ABU1PQ24</accession>
<proteinExistence type="predicted"/>
<feature type="domain" description="Histidine kinase/HSP90-like ATPase" evidence="10">
    <location>
        <begin position="292"/>
        <end position="380"/>
    </location>
</feature>
<dbReference type="InterPro" id="IPR003594">
    <property type="entry name" value="HATPase_dom"/>
</dbReference>
<evidence type="ECO:0000256" key="2">
    <source>
        <dbReference type="ARBA" id="ARBA00012438"/>
    </source>
</evidence>
<evidence type="ECO:0000256" key="3">
    <source>
        <dbReference type="ARBA" id="ARBA00022553"/>
    </source>
</evidence>
<evidence type="ECO:0000259" key="10">
    <source>
        <dbReference type="Pfam" id="PF02518"/>
    </source>
</evidence>
<evidence type="ECO:0000256" key="9">
    <source>
        <dbReference type="SAM" id="Phobius"/>
    </source>
</evidence>
<keyword evidence="8" id="KW-0902">Two-component regulatory system</keyword>
<evidence type="ECO:0000259" key="12">
    <source>
        <dbReference type="Pfam" id="PF23539"/>
    </source>
</evidence>
<evidence type="ECO:0000256" key="5">
    <source>
        <dbReference type="ARBA" id="ARBA00022741"/>
    </source>
</evidence>
<protein>
    <recommendedName>
        <fullName evidence="2">histidine kinase</fullName>
        <ecNumber evidence="2">2.7.13.3</ecNumber>
    </recommendedName>
</protein>
<gene>
    <name evidence="13" type="ORF">J2S66_001075</name>
</gene>
<keyword evidence="7" id="KW-0067">ATP-binding</keyword>
<keyword evidence="5" id="KW-0547">Nucleotide-binding</keyword>
<evidence type="ECO:0000259" key="11">
    <source>
        <dbReference type="Pfam" id="PF07730"/>
    </source>
</evidence>
<sequence length="384" mass="40833">MIDVRRLRDLWRRCDVAVRDLPPALLLAAVSLLPGTGDYGTQLGALPHRPFDALTVAVVALECLPLAVRRRWPAACLALVAPGFAVDQLHGFHTFATIALPVALLSAGAHLERHRRTAAVLVSAAYVPLAVALERRGVDEGVAGYVTFYLALAIAWGAGAWLRLSRETEAERRRHVAETARAAERTRIARELHDVVTHHVTAMVVQAEAARYLTAAPERLDRTLTAVTDTGRRAISDLRHLLDLLNPDHGAPPGTRSPGGLAALVERTRQAGQPVEFHQEGRPRETAGSAEAAAYRVVQEALTNALKHAHGSRTAVRVHHTTGEIAVEVTTEGAGASHASPGGDGRGLTGLRERVDVLGGEFDAGGRPGGGFVVRARIPAGGTS</sequence>
<dbReference type="PANTHER" id="PTHR24421:SF10">
    <property type="entry name" value="NITRATE_NITRITE SENSOR PROTEIN NARQ"/>
    <property type="match status" value="1"/>
</dbReference>
<comment type="caution">
    <text evidence="13">The sequence shown here is derived from an EMBL/GenBank/DDBJ whole genome shotgun (WGS) entry which is preliminary data.</text>
</comment>
<dbReference type="SUPFAM" id="SSF55874">
    <property type="entry name" value="ATPase domain of HSP90 chaperone/DNA topoisomerase II/histidine kinase"/>
    <property type="match status" value="1"/>
</dbReference>
<dbReference type="Pfam" id="PF02518">
    <property type="entry name" value="HATPase_c"/>
    <property type="match status" value="1"/>
</dbReference>
<keyword evidence="9" id="KW-0472">Membrane</keyword>
<organism evidence="13 14">
    <name type="scientific">Saccharothrix longispora</name>
    <dbReference type="NCBI Taxonomy" id="33920"/>
    <lineage>
        <taxon>Bacteria</taxon>
        <taxon>Bacillati</taxon>
        <taxon>Actinomycetota</taxon>
        <taxon>Actinomycetes</taxon>
        <taxon>Pseudonocardiales</taxon>
        <taxon>Pseudonocardiaceae</taxon>
        <taxon>Saccharothrix</taxon>
    </lineage>
</organism>
<feature type="transmembrane region" description="Helical" evidence="9">
    <location>
        <begin position="145"/>
        <end position="164"/>
    </location>
</feature>
<keyword evidence="9" id="KW-1133">Transmembrane helix</keyword>
<dbReference type="Pfam" id="PF07730">
    <property type="entry name" value="HisKA_3"/>
    <property type="match status" value="1"/>
</dbReference>
<dbReference type="InterPro" id="IPR011712">
    <property type="entry name" value="Sig_transdc_His_kin_sub3_dim/P"/>
</dbReference>
<name>A0ABU1PQ24_9PSEU</name>
<comment type="catalytic activity">
    <reaction evidence="1">
        <text>ATP + protein L-histidine = ADP + protein N-phospho-L-histidine.</text>
        <dbReference type="EC" id="2.7.13.3"/>
    </reaction>
</comment>
<evidence type="ECO:0000313" key="13">
    <source>
        <dbReference type="EMBL" id="MDR6592691.1"/>
    </source>
</evidence>
<keyword evidence="9" id="KW-0812">Transmembrane</keyword>
<dbReference type="RefSeq" id="WP_310304454.1">
    <property type="nucleotide sequence ID" value="NZ_BAAAXB010000001.1"/>
</dbReference>
<dbReference type="InterPro" id="IPR055558">
    <property type="entry name" value="DUF7134"/>
</dbReference>
<dbReference type="Proteomes" id="UP001268819">
    <property type="component" value="Unassembled WGS sequence"/>
</dbReference>
<evidence type="ECO:0000256" key="1">
    <source>
        <dbReference type="ARBA" id="ARBA00000085"/>
    </source>
</evidence>
<dbReference type="Gene3D" id="1.20.5.1930">
    <property type="match status" value="1"/>
</dbReference>
<dbReference type="Pfam" id="PF23539">
    <property type="entry name" value="DUF7134"/>
    <property type="match status" value="1"/>
</dbReference>
<evidence type="ECO:0000256" key="7">
    <source>
        <dbReference type="ARBA" id="ARBA00022840"/>
    </source>
</evidence>
<feature type="domain" description="DUF7134" evidence="12">
    <location>
        <begin position="11"/>
        <end position="163"/>
    </location>
</feature>
<evidence type="ECO:0000256" key="4">
    <source>
        <dbReference type="ARBA" id="ARBA00022679"/>
    </source>
</evidence>
<reference evidence="13 14" key="1">
    <citation type="submission" date="2023-07" db="EMBL/GenBank/DDBJ databases">
        <title>Sequencing the genomes of 1000 actinobacteria strains.</title>
        <authorList>
            <person name="Klenk H.-P."/>
        </authorList>
    </citation>
    <scope>NUCLEOTIDE SEQUENCE [LARGE SCALE GENOMIC DNA]</scope>
    <source>
        <strain evidence="13 14">DSM 43749</strain>
    </source>
</reference>
<evidence type="ECO:0000256" key="8">
    <source>
        <dbReference type="ARBA" id="ARBA00023012"/>
    </source>
</evidence>
<keyword evidence="6 13" id="KW-0418">Kinase</keyword>
<dbReference type="GO" id="GO:0016301">
    <property type="term" value="F:kinase activity"/>
    <property type="evidence" value="ECO:0007669"/>
    <property type="project" value="UniProtKB-KW"/>
</dbReference>
<dbReference type="InterPro" id="IPR036890">
    <property type="entry name" value="HATPase_C_sf"/>
</dbReference>
<dbReference type="Gene3D" id="3.30.565.10">
    <property type="entry name" value="Histidine kinase-like ATPase, C-terminal domain"/>
    <property type="match status" value="1"/>
</dbReference>
<evidence type="ECO:0000313" key="14">
    <source>
        <dbReference type="Proteomes" id="UP001268819"/>
    </source>
</evidence>
<keyword evidence="3" id="KW-0597">Phosphoprotein</keyword>